<dbReference type="Proteomes" id="UP000712600">
    <property type="component" value="Unassembled WGS sequence"/>
</dbReference>
<reference evidence="1" key="1">
    <citation type="submission" date="2019-12" db="EMBL/GenBank/DDBJ databases">
        <title>Genome sequencing and annotation of Brassica cretica.</title>
        <authorList>
            <person name="Studholme D.J."/>
            <person name="Sarris P."/>
        </authorList>
    </citation>
    <scope>NUCLEOTIDE SEQUENCE</scope>
    <source>
        <strain evidence="1">PFS-109/04</strain>
        <tissue evidence="1">Leaf</tissue>
    </source>
</reference>
<accession>A0A8S9RLJ3</accession>
<proteinExistence type="predicted"/>
<gene>
    <name evidence="1" type="ORF">F2Q69_00062344</name>
</gene>
<sequence>MWCSSTWEVEATIAPPSPVLVAEKRKFLQLRRRRLKFPGGEGSVSLTSPASGSRLSVCSSMGYGHGAGEEGEEDIWFWWRLEGIMSSGETRVSMIRYGGLVRRRRSGRGRATRGALTVKISTRV</sequence>
<comment type="caution">
    <text evidence="1">The sequence shown here is derived from an EMBL/GenBank/DDBJ whole genome shotgun (WGS) entry which is preliminary data.</text>
</comment>
<protein>
    <submittedName>
        <fullName evidence="1">Uncharacterized protein</fullName>
    </submittedName>
</protein>
<name>A0A8S9RLJ3_BRACR</name>
<dbReference type="AlphaFoldDB" id="A0A8S9RLJ3"/>
<organism evidence="1 2">
    <name type="scientific">Brassica cretica</name>
    <name type="common">Mustard</name>
    <dbReference type="NCBI Taxonomy" id="69181"/>
    <lineage>
        <taxon>Eukaryota</taxon>
        <taxon>Viridiplantae</taxon>
        <taxon>Streptophyta</taxon>
        <taxon>Embryophyta</taxon>
        <taxon>Tracheophyta</taxon>
        <taxon>Spermatophyta</taxon>
        <taxon>Magnoliopsida</taxon>
        <taxon>eudicotyledons</taxon>
        <taxon>Gunneridae</taxon>
        <taxon>Pentapetalae</taxon>
        <taxon>rosids</taxon>
        <taxon>malvids</taxon>
        <taxon>Brassicales</taxon>
        <taxon>Brassicaceae</taxon>
        <taxon>Brassiceae</taxon>
        <taxon>Brassica</taxon>
    </lineage>
</organism>
<evidence type="ECO:0000313" key="1">
    <source>
        <dbReference type="EMBL" id="KAF3573192.1"/>
    </source>
</evidence>
<dbReference type="EMBL" id="QGKX02000095">
    <property type="protein sequence ID" value="KAF3573192.1"/>
    <property type="molecule type" value="Genomic_DNA"/>
</dbReference>
<evidence type="ECO:0000313" key="2">
    <source>
        <dbReference type="Proteomes" id="UP000712600"/>
    </source>
</evidence>